<feature type="domain" description="Integrase catalytic" evidence="1">
    <location>
        <begin position="122"/>
        <end position="245"/>
    </location>
</feature>
<gene>
    <name evidence="2" type="ORF">DILT_LOCUS4278</name>
</gene>
<dbReference type="InterPro" id="IPR050951">
    <property type="entry name" value="Retrovirus_Pol_polyprotein"/>
</dbReference>
<dbReference type="Gene3D" id="3.30.420.10">
    <property type="entry name" value="Ribonuclease H-like superfamily/Ribonuclease H"/>
    <property type="match status" value="1"/>
</dbReference>
<sequence>MALVWYKRYEDLFSVDLAAQEYAWNVRLLLRKQCPAEHKRYANFILPKNPRNISFADTLKALSQIFCEQYSLLNARFQCLRLCKRESDDFVTYAGIVNRECRRFQLGSFTEDQFKCLIFICGLHSPKDADIRTCLLSHEPEEDNVIAAISIKDEVRRQLSDAIRGIPVNTADSRRATATIAFHRRVFSQYGLPHILVSDNWSQFTSSTFADFCRQHPIQHLRSPPTIPNRTVRQNALLALSNEPC</sequence>
<dbReference type="GO" id="GO:0015074">
    <property type="term" value="P:DNA integration"/>
    <property type="evidence" value="ECO:0007669"/>
    <property type="project" value="InterPro"/>
</dbReference>
<dbReference type="PANTHER" id="PTHR37984:SF5">
    <property type="entry name" value="PROTEIN NYNRIN-LIKE"/>
    <property type="match status" value="1"/>
</dbReference>
<dbReference type="GO" id="GO:0003676">
    <property type="term" value="F:nucleic acid binding"/>
    <property type="evidence" value="ECO:0007669"/>
    <property type="project" value="InterPro"/>
</dbReference>
<accession>A0A3P6TZE3</accession>
<evidence type="ECO:0000259" key="1">
    <source>
        <dbReference type="PROSITE" id="PS50994"/>
    </source>
</evidence>
<dbReference type="SUPFAM" id="SSF53098">
    <property type="entry name" value="Ribonuclease H-like"/>
    <property type="match status" value="1"/>
</dbReference>
<name>A0A3P6TZE3_DIBLA</name>
<dbReference type="Pfam" id="PF23309">
    <property type="entry name" value="DUF7083"/>
    <property type="match status" value="1"/>
</dbReference>
<reference evidence="2 3" key="1">
    <citation type="submission" date="2018-11" db="EMBL/GenBank/DDBJ databases">
        <authorList>
            <consortium name="Pathogen Informatics"/>
        </authorList>
    </citation>
    <scope>NUCLEOTIDE SEQUENCE [LARGE SCALE GENOMIC DNA]</scope>
</reference>
<dbReference type="InterPro" id="IPR055510">
    <property type="entry name" value="DUF7083"/>
</dbReference>
<proteinExistence type="predicted"/>
<protein>
    <recommendedName>
        <fullName evidence="1">Integrase catalytic domain-containing protein</fullName>
    </recommendedName>
</protein>
<dbReference type="PANTHER" id="PTHR37984">
    <property type="entry name" value="PROTEIN CBG26694"/>
    <property type="match status" value="1"/>
</dbReference>
<dbReference type="AlphaFoldDB" id="A0A3P6TZE3"/>
<dbReference type="InterPro" id="IPR036397">
    <property type="entry name" value="RNaseH_sf"/>
</dbReference>
<keyword evidence="3" id="KW-1185">Reference proteome</keyword>
<dbReference type="EMBL" id="UYRU01045171">
    <property type="protein sequence ID" value="VDK88839.1"/>
    <property type="molecule type" value="Genomic_DNA"/>
</dbReference>
<dbReference type="PROSITE" id="PS50994">
    <property type="entry name" value="INTEGRASE"/>
    <property type="match status" value="1"/>
</dbReference>
<evidence type="ECO:0000313" key="3">
    <source>
        <dbReference type="Proteomes" id="UP000281553"/>
    </source>
</evidence>
<dbReference type="OrthoDB" id="6270619at2759"/>
<dbReference type="InterPro" id="IPR012337">
    <property type="entry name" value="RNaseH-like_sf"/>
</dbReference>
<evidence type="ECO:0000313" key="2">
    <source>
        <dbReference type="EMBL" id="VDK88839.1"/>
    </source>
</evidence>
<organism evidence="2 3">
    <name type="scientific">Dibothriocephalus latus</name>
    <name type="common">Fish tapeworm</name>
    <name type="synonym">Diphyllobothrium latum</name>
    <dbReference type="NCBI Taxonomy" id="60516"/>
    <lineage>
        <taxon>Eukaryota</taxon>
        <taxon>Metazoa</taxon>
        <taxon>Spiralia</taxon>
        <taxon>Lophotrochozoa</taxon>
        <taxon>Platyhelminthes</taxon>
        <taxon>Cestoda</taxon>
        <taxon>Eucestoda</taxon>
        <taxon>Diphyllobothriidea</taxon>
        <taxon>Diphyllobothriidae</taxon>
        <taxon>Dibothriocephalus</taxon>
    </lineage>
</organism>
<dbReference type="InterPro" id="IPR001584">
    <property type="entry name" value="Integrase_cat-core"/>
</dbReference>
<dbReference type="Proteomes" id="UP000281553">
    <property type="component" value="Unassembled WGS sequence"/>
</dbReference>